<evidence type="ECO:0000256" key="10">
    <source>
        <dbReference type="SAM" id="MobiDB-lite"/>
    </source>
</evidence>
<keyword evidence="6" id="KW-0413">Isomerase</keyword>
<dbReference type="GO" id="GO:0006289">
    <property type="term" value="P:nucleotide-excision repair"/>
    <property type="evidence" value="ECO:0007669"/>
    <property type="project" value="InterPro"/>
</dbReference>
<sequence length="398" mass="44651">LGGVTVSTYNMVAYTGSRSEASKKIIEMIQNREWGLLIMDEVHVVPANMFRKVIGIIKAHCKLGLTATLVREDGLISDLNFLIGPKLYEANWGDLSRDGHIAKVQCAEVWCPMTKEFFAEYLKKENASRKQALYVMNPNKFQSTQLLMNFHEQQGDKILVFSDNIFALREYALRLKRPFIYGDISHLERTRILSAFKHSNQFNTVFISKVGDNSIDIPEANVIIQVSSHAGSRRQEAQRLGRILRAKPKKLGSSGDADDEYNAYFYSLVSKDTVEMYYSTKRQQFLIDQGYSFKVVTNLLEQSTDAMQSGLSLSSKQEQIELLATVLQAGAQETGEEQLAEDPDEVDGKRDGAPGAVRRVADGLRGLSGAAGMKYMEYSSGSGPKKDPSKRHKLLRNR</sequence>
<feature type="domain" description="Helicase ATP-binding" evidence="11">
    <location>
        <begin position="1"/>
        <end position="87"/>
    </location>
</feature>
<dbReference type="EMBL" id="LGRX02008662">
    <property type="protein sequence ID" value="KAK3273052.1"/>
    <property type="molecule type" value="Genomic_DNA"/>
</dbReference>
<keyword evidence="2" id="KW-0547">Nucleotide-binding</keyword>
<evidence type="ECO:0000259" key="11">
    <source>
        <dbReference type="PROSITE" id="PS51192"/>
    </source>
</evidence>
<evidence type="ECO:0000256" key="8">
    <source>
        <dbReference type="ARBA" id="ARBA00034808"/>
    </source>
</evidence>
<dbReference type="InterPro" id="IPR014001">
    <property type="entry name" value="Helicase_ATP-bd"/>
</dbReference>
<dbReference type="AlphaFoldDB" id="A0AAE0G7J0"/>
<evidence type="ECO:0000259" key="12">
    <source>
        <dbReference type="PROSITE" id="PS51194"/>
    </source>
</evidence>
<dbReference type="InterPro" id="IPR050615">
    <property type="entry name" value="ATP-dep_DNA_Helicase"/>
</dbReference>
<keyword evidence="14" id="KW-1185">Reference proteome</keyword>
<dbReference type="PROSITE" id="PS51194">
    <property type="entry name" value="HELICASE_CTER"/>
    <property type="match status" value="1"/>
</dbReference>
<evidence type="ECO:0000256" key="9">
    <source>
        <dbReference type="ARBA" id="ARBA00048988"/>
    </source>
</evidence>
<dbReference type="PROSITE" id="PS51192">
    <property type="entry name" value="HELICASE_ATP_BIND_1"/>
    <property type="match status" value="1"/>
</dbReference>
<evidence type="ECO:0000256" key="1">
    <source>
        <dbReference type="ARBA" id="ARBA00006637"/>
    </source>
</evidence>
<dbReference type="GO" id="GO:0016787">
    <property type="term" value="F:hydrolase activity"/>
    <property type="evidence" value="ECO:0007669"/>
    <property type="project" value="UniProtKB-KW"/>
</dbReference>
<name>A0AAE0G7J0_9CHLO</name>
<evidence type="ECO:0000313" key="14">
    <source>
        <dbReference type="Proteomes" id="UP001190700"/>
    </source>
</evidence>
<feature type="compositionally biased region" description="Acidic residues" evidence="10">
    <location>
        <begin position="334"/>
        <end position="345"/>
    </location>
</feature>
<keyword evidence="4 13" id="KW-0347">Helicase</keyword>
<evidence type="ECO:0000256" key="3">
    <source>
        <dbReference type="ARBA" id="ARBA00022801"/>
    </source>
</evidence>
<dbReference type="InterPro" id="IPR001650">
    <property type="entry name" value="Helicase_C-like"/>
</dbReference>
<feature type="non-terminal residue" evidence="13">
    <location>
        <position position="1"/>
    </location>
</feature>
<comment type="similarity">
    <text evidence="1">Belongs to the helicase family. RAD25/XPB subfamily.</text>
</comment>
<proteinExistence type="inferred from homology"/>
<comment type="caution">
    <text evidence="13">The sequence shown here is derived from an EMBL/GenBank/DDBJ whole genome shotgun (WGS) entry which is preliminary data.</text>
</comment>
<evidence type="ECO:0000256" key="5">
    <source>
        <dbReference type="ARBA" id="ARBA00022840"/>
    </source>
</evidence>
<dbReference type="Gene3D" id="3.40.50.300">
    <property type="entry name" value="P-loop containing nucleotide triphosphate hydrolases"/>
    <property type="match status" value="2"/>
</dbReference>
<comment type="catalytic activity">
    <reaction evidence="9">
        <text>ATP + H2O = ADP + phosphate + H(+)</text>
        <dbReference type="Rhea" id="RHEA:13065"/>
        <dbReference type="ChEBI" id="CHEBI:15377"/>
        <dbReference type="ChEBI" id="CHEBI:15378"/>
        <dbReference type="ChEBI" id="CHEBI:30616"/>
        <dbReference type="ChEBI" id="CHEBI:43474"/>
        <dbReference type="ChEBI" id="CHEBI:456216"/>
        <dbReference type="EC" id="5.6.2.4"/>
    </reaction>
</comment>
<dbReference type="PANTHER" id="PTHR11274:SF0">
    <property type="entry name" value="GENERAL TRANSCRIPTION AND DNA REPAIR FACTOR IIH HELICASE SUBUNIT XPB"/>
    <property type="match status" value="1"/>
</dbReference>
<protein>
    <recommendedName>
        <fullName evidence="8">DNA 3'-5' helicase</fullName>
        <ecNumber evidence="8">5.6.2.4</ecNumber>
    </recommendedName>
</protein>
<dbReference type="SUPFAM" id="SSF52540">
    <property type="entry name" value="P-loop containing nucleoside triphosphate hydrolases"/>
    <property type="match status" value="1"/>
</dbReference>
<accession>A0AAE0G7J0</accession>
<dbReference type="InterPro" id="IPR006935">
    <property type="entry name" value="Helicase/UvrB_N"/>
</dbReference>
<dbReference type="GO" id="GO:0097550">
    <property type="term" value="C:transcription preinitiation complex"/>
    <property type="evidence" value="ECO:0007669"/>
    <property type="project" value="TreeGrafter"/>
</dbReference>
<dbReference type="InterPro" id="IPR001161">
    <property type="entry name" value="XPB/Ssl2"/>
</dbReference>
<dbReference type="InterPro" id="IPR032438">
    <property type="entry name" value="ERCC3_RAD25_C"/>
</dbReference>
<feature type="compositionally biased region" description="Basic residues" evidence="10">
    <location>
        <begin position="388"/>
        <end position="398"/>
    </location>
</feature>
<dbReference type="GO" id="GO:0005675">
    <property type="term" value="C:transcription factor TFIIH holo complex"/>
    <property type="evidence" value="ECO:0007669"/>
    <property type="project" value="TreeGrafter"/>
</dbReference>
<dbReference type="GO" id="GO:0006367">
    <property type="term" value="P:transcription initiation at RNA polymerase II promoter"/>
    <property type="evidence" value="ECO:0007669"/>
    <property type="project" value="InterPro"/>
</dbReference>
<feature type="domain" description="Helicase C-terminal" evidence="12">
    <location>
        <begin position="142"/>
        <end position="287"/>
    </location>
</feature>
<dbReference type="CDD" id="cd18789">
    <property type="entry name" value="SF2_C_XPB"/>
    <property type="match status" value="1"/>
</dbReference>
<dbReference type="GO" id="GO:0000112">
    <property type="term" value="C:nucleotide-excision repair factor 3 complex"/>
    <property type="evidence" value="ECO:0007669"/>
    <property type="project" value="TreeGrafter"/>
</dbReference>
<dbReference type="NCBIfam" id="TIGR00603">
    <property type="entry name" value="rad25"/>
    <property type="match status" value="1"/>
</dbReference>
<feature type="region of interest" description="Disordered" evidence="10">
    <location>
        <begin position="333"/>
        <end position="361"/>
    </location>
</feature>
<dbReference type="Pfam" id="PF16203">
    <property type="entry name" value="ERCC3_RAD25_C"/>
    <property type="match status" value="1"/>
</dbReference>
<evidence type="ECO:0000256" key="2">
    <source>
        <dbReference type="ARBA" id="ARBA00022741"/>
    </source>
</evidence>
<dbReference type="PANTHER" id="PTHR11274">
    <property type="entry name" value="RAD25/XP-B DNA REPAIR HELICASE"/>
    <property type="match status" value="1"/>
</dbReference>
<dbReference type="SMART" id="SM00490">
    <property type="entry name" value="HELICc"/>
    <property type="match status" value="1"/>
</dbReference>
<gene>
    <name evidence="13" type="ORF">CYMTET_18684</name>
</gene>
<dbReference type="Proteomes" id="UP001190700">
    <property type="component" value="Unassembled WGS sequence"/>
</dbReference>
<dbReference type="GO" id="GO:0043138">
    <property type="term" value="F:3'-5' DNA helicase activity"/>
    <property type="evidence" value="ECO:0007669"/>
    <property type="project" value="UniProtKB-EC"/>
</dbReference>
<dbReference type="InterPro" id="IPR027417">
    <property type="entry name" value="P-loop_NTPase"/>
</dbReference>
<reference evidence="13 14" key="1">
    <citation type="journal article" date="2015" name="Genome Biol. Evol.">
        <title>Comparative Genomics of a Bacterivorous Green Alga Reveals Evolutionary Causalities and Consequences of Phago-Mixotrophic Mode of Nutrition.</title>
        <authorList>
            <person name="Burns J.A."/>
            <person name="Paasch A."/>
            <person name="Narechania A."/>
            <person name="Kim E."/>
        </authorList>
    </citation>
    <scope>NUCLEOTIDE SEQUENCE [LARGE SCALE GENOMIC DNA]</scope>
    <source>
        <strain evidence="13 14">PLY_AMNH</strain>
    </source>
</reference>
<feature type="region of interest" description="Disordered" evidence="10">
    <location>
        <begin position="376"/>
        <end position="398"/>
    </location>
</feature>
<comment type="catalytic activity">
    <reaction evidence="7">
        <text>Couples ATP hydrolysis with the unwinding of duplex DNA by translocating in the 3'-5' direction.</text>
        <dbReference type="EC" id="5.6.2.4"/>
    </reaction>
</comment>
<evidence type="ECO:0000256" key="7">
    <source>
        <dbReference type="ARBA" id="ARBA00034617"/>
    </source>
</evidence>
<organism evidence="13 14">
    <name type="scientific">Cymbomonas tetramitiformis</name>
    <dbReference type="NCBI Taxonomy" id="36881"/>
    <lineage>
        <taxon>Eukaryota</taxon>
        <taxon>Viridiplantae</taxon>
        <taxon>Chlorophyta</taxon>
        <taxon>Pyramimonadophyceae</taxon>
        <taxon>Pyramimonadales</taxon>
        <taxon>Pyramimonadaceae</taxon>
        <taxon>Cymbomonas</taxon>
    </lineage>
</organism>
<dbReference type="GO" id="GO:0003677">
    <property type="term" value="F:DNA binding"/>
    <property type="evidence" value="ECO:0007669"/>
    <property type="project" value="InterPro"/>
</dbReference>
<dbReference type="Pfam" id="PF04851">
    <property type="entry name" value="ResIII"/>
    <property type="match status" value="1"/>
</dbReference>
<evidence type="ECO:0000256" key="4">
    <source>
        <dbReference type="ARBA" id="ARBA00022806"/>
    </source>
</evidence>
<evidence type="ECO:0000313" key="13">
    <source>
        <dbReference type="EMBL" id="KAK3273052.1"/>
    </source>
</evidence>
<dbReference type="PRINTS" id="PR00851">
    <property type="entry name" value="XRODRMPGMNTB"/>
</dbReference>
<keyword evidence="5" id="KW-0067">ATP-binding</keyword>
<dbReference type="FunFam" id="3.40.50.300:FF:000117">
    <property type="entry name" value="Putative DNA repair helicase rad25"/>
    <property type="match status" value="1"/>
</dbReference>
<dbReference type="EC" id="5.6.2.4" evidence="8"/>
<evidence type="ECO:0000256" key="6">
    <source>
        <dbReference type="ARBA" id="ARBA00023235"/>
    </source>
</evidence>
<dbReference type="GO" id="GO:0005524">
    <property type="term" value="F:ATP binding"/>
    <property type="evidence" value="ECO:0007669"/>
    <property type="project" value="UniProtKB-KW"/>
</dbReference>
<keyword evidence="3" id="KW-0378">Hydrolase</keyword>